<dbReference type="Proteomes" id="UP000053647">
    <property type="component" value="Unassembled WGS sequence"/>
</dbReference>
<keyword evidence="4" id="KW-1185">Reference proteome</keyword>
<feature type="compositionally biased region" description="Polar residues" evidence="1">
    <location>
        <begin position="1112"/>
        <end position="1127"/>
    </location>
</feature>
<accession>A0A0C9U5A5</accession>
<feature type="region of interest" description="Disordered" evidence="1">
    <location>
        <begin position="1112"/>
        <end position="1163"/>
    </location>
</feature>
<name>A0A0C9U5A5_PAXIN</name>
<feature type="region of interest" description="Disordered" evidence="1">
    <location>
        <begin position="497"/>
        <end position="538"/>
    </location>
</feature>
<feature type="domain" description="Arrestin-like N-terminal" evidence="2">
    <location>
        <begin position="118"/>
        <end position="171"/>
    </location>
</feature>
<feature type="compositionally biased region" description="Pro residues" evidence="1">
    <location>
        <begin position="999"/>
        <end position="1008"/>
    </location>
</feature>
<protein>
    <recommendedName>
        <fullName evidence="2">Arrestin-like N-terminal domain-containing protein</fullName>
    </recommendedName>
</protein>
<dbReference type="Gene3D" id="2.60.40.640">
    <property type="match status" value="1"/>
</dbReference>
<dbReference type="AlphaFoldDB" id="A0A0C9U5A5"/>
<reference evidence="4" key="2">
    <citation type="submission" date="2015-01" db="EMBL/GenBank/DDBJ databases">
        <title>Evolutionary Origins and Diversification of the Mycorrhizal Mutualists.</title>
        <authorList>
            <consortium name="DOE Joint Genome Institute"/>
            <consortium name="Mycorrhizal Genomics Consortium"/>
            <person name="Kohler A."/>
            <person name="Kuo A."/>
            <person name="Nagy L.G."/>
            <person name="Floudas D."/>
            <person name="Copeland A."/>
            <person name="Barry K.W."/>
            <person name="Cichocki N."/>
            <person name="Veneault-Fourrey C."/>
            <person name="LaButti K."/>
            <person name="Lindquist E.A."/>
            <person name="Lipzen A."/>
            <person name="Lundell T."/>
            <person name="Morin E."/>
            <person name="Murat C."/>
            <person name="Riley R."/>
            <person name="Ohm R."/>
            <person name="Sun H."/>
            <person name="Tunlid A."/>
            <person name="Henrissat B."/>
            <person name="Grigoriev I.V."/>
            <person name="Hibbett D.S."/>
            <person name="Martin F."/>
        </authorList>
    </citation>
    <scope>NUCLEOTIDE SEQUENCE [LARGE SCALE GENOMIC DNA]</scope>
    <source>
        <strain evidence="4">ATCC 200175</strain>
    </source>
</reference>
<dbReference type="HOGENOM" id="CLU_005744_0_0_1"/>
<feature type="compositionally biased region" description="Basic and acidic residues" evidence="1">
    <location>
        <begin position="829"/>
        <end position="842"/>
    </location>
</feature>
<feature type="region of interest" description="Disordered" evidence="1">
    <location>
        <begin position="1041"/>
        <end position="1096"/>
    </location>
</feature>
<feature type="compositionally biased region" description="Polar residues" evidence="1">
    <location>
        <begin position="982"/>
        <end position="995"/>
    </location>
</feature>
<dbReference type="OrthoDB" id="298939at2759"/>
<feature type="compositionally biased region" description="Polar residues" evidence="1">
    <location>
        <begin position="941"/>
        <end position="951"/>
    </location>
</feature>
<feature type="region of interest" description="Disordered" evidence="1">
    <location>
        <begin position="768"/>
        <end position="842"/>
    </location>
</feature>
<feature type="compositionally biased region" description="Basic and acidic residues" evidence="1">
    <location>
        <begin position="768"/>
        <end position="782"/>
    </location>
</feature>
<feature type="compositionally biased region" description="Basic and acidic residues" evidence="1">
    <location>
        <begin position="1009"/>
        <end position="1019"/>
    </location>
</feature>
<evidence type="ECO:0000313" key="4">
    <source>
        <dbReference type="Proteomes" id="UP000053647"/>
    </source>
</evidence>
<feature type="compositionally biased region" description="Basic and acidic residues" evidence="1">
    <location>
        <begin position="812"/>
        <end position="821"/>
    </location>
</feature>
<dbReference type="InterPro" id="IPR011021">
    <property type="entry name" value="Arrestin-like_N"/>
</dbReference>
<dbReference type="Pfam" id="PF00339">
    <property type="entry name" value="Arrestin_N"/>
    <property type="match status" value="1"/>
</dbReference>
<feature type="compositionally biased region" description="Polar residues" evidence="1">
    <location>
        <begin position="915"/>
        <end position="927"/>
    </location>
</feature>
<feature type="region of interest" description="Disordered" evidence="1">
    <location>
        <begin position="583"/>
        <end position="613"/>
    </location>
</feature>
<evidence type="ECO:0000259" key="2">
    <source>
        <dbReference type="Pfam" id="PF00339"/>
    </source>
</evidence>
<dbReference type="EMBL" id="KN819343">
    <property type="protein sequence ID" value="KIJ14386.1"/>
    <property type="molecule type" value="Genomic_DNA"/>
</dbReference>
<feature type="compositionally biased region" description="Basic and acidic residues" evidence="1">
    <location>
        <begin position="790"/>
        <end position="799"/>
    </location>
</feature>
<feature type="compositionally biased region" description="Basic and acidic residues" evidence="1">
    <location>
        <begin position="890"/>
        <end position="901"/>
    </location>
</feature>
<evidence type="ECO:0000256" key="1">
    <source>
        <dbReference type="SAM" id="MobiDB-lite"/>
    </source>
</evidence>
<feature type="region of interest" description="Disordered" evidence="1">
    <location>
        <begin position="878"/>
        <end position="1027"/>
    </location>
</feature>
<dbReference type="InterPro" id="IPR014756">
    <property type="entry name" value="Ig_E-set"/>
</dbReference>
<dbReference type="InterPro" id="IPR014752">
    <property type="entry name" value="Arrestin-like_C"/>
</dbReference>
<sequence>MASQSRPEPMNASPHHSKVQVTLTLSDPVYVSGGNISGKMEVESRADLDSLLGIGVVMVELYAIQEVNSRGYSATSTFIHSRRIFQGPGLPPSNAVHPDYVLGEGEVPLPAHHHAARRGLTTFFFRFPLPQSSPSSINFGPANIRYEVRASVSVSWRGDKRLVTDKREVKVVEGWGGINAAHLPQAAVIAEGGKIWAQATITNGAVVGGETACIDLQLKNNSQRWTSGVTLTLTRALHLSQSLLVGKSPPDVFDVITQVDFRGPEYSVPPGTEGVASLVIDIPRHSRGVQGGPRVDDNGKITDSLFEVCSTLDVRIDMPPGSEDTVINLPLTIYHSLAIPEMPVSLPILAPSPYPHTAPVSPALPLSPPPGAELMNVYTGDQMQYYDPTWSAAYIQPVFGYAPHRHFEQLSYSWDQVAHSYAPPLHRSTSAEPHAQTLYYDPGLPATNISRTRLLPPPALMPHPGYTPAMLPIQESPGYHANAEDGKGALASRISQNLHQTARHRSVSPSPHRYPLPQTQPLAPTRSRPPPIQIPALPNPHDLQGVVYSPRPAPSPKHSFYGSVPKSDNVSALERMADEVGKQTDDLSADLPKGDAGASVGVQGPNLDRQPDLSVDRILPVPPVPSGRDGHLLPQRPRADTIFAGATMTNQLHFQSSSDNIHRAPPTPPIAAITPIKFPKASTELSGLGANLGRDVPYESGLDALERLLLAEVGTRRFEAEERPHIRSVVQPITIPPSGTVEAVNDSAISSLTLADRDGFLRGNTNVEREQEHDRDSDEHTQHFGGGHSPSDDDRDARTQKGKSLRKLGKSRHSDEDLERVGRRRERKKGRDDEGRKLRQEAKGRVAAWLGGVDTASPPVADDSFSLISPSASHFVAIAESKSFGPTPPETKEKSRERRQGDSAVGKGVSAAPNPRSSGFVTISSLHTAAATRGSGADSAFTPSPRRSSANDVRPRPSPHNQTVKQLVPGSPSRKLKRPQKEAQSQVVPQDTQQHLVPPRLPRLPPKPADPDVKYDVRSARGGKGGKVTQVASLWAAKASTVNAPAQKTSPPPRPIRKPPPNVLKKAPVLPVANKGPTGLREGHALEKGAKPAKATTVPAMISSSHAVPMLSSTASLSRTPASNKSRPANLALPPMISETVSDVRNLPKSPGPKPGRQLGDLAFGQARLRDLIKKYQG</sequence>
<gene>
    <name evidence="3" type="ORF">PAXINDRAFT_116058</name>
</gene>
<dbReference type="SUPFAM" id="SSF81296">
    <property type="entry name" value="E set domains"/>
    <property type="match status" value="1"/>
</dbReference>
<evidence type="ECO:0000313" key="3">
    <source>
        <dbReference type="EMBL" id="KIJ14386.1"/>
    </source>
</evidence>
<proteinExistence type="predicted"/>
<reference evidence="3 4" key="1">
    <citation type="submission" date="2014-06" db="EMBL/GenBank/DDBJ databases">
        <authorList>
            <consortium name="DOE Joint Genome Institute"/>
            <person name="Kuo A."/>
            <person name="Kohler A."/>
            <person name="Nagy L.G."/>
            <person name="Floudas D."/>
            <person name="Copeland A."/>
            <person name="Barry K.W."/>
            <person name="Cichocki N."/>
            <person name="Veneault-Fourrey C."/>
            <person name="LaButti K."/>
            <person name="Lindquist E.A."/>
            <person name="Lipzen A."/>
            <person name="Lundell T."/>
            <person name="Morin E."/>
            <person name="Murat C."/>
            <person name="Sun H."/>
            <person name="Tunlid A."/>
            <person name="Henrissat B."/>
            <person name="Grigoriev I.V."/>
            <person name="Hibbett D.S."/>
            <person name="Martin F."/>
            <person name="Nordberg H.P."/>
            <person name="Cantor M.N."/>
            <person name="Hua S.X."/>
        </authorList>
    </citation>
    <scope>NUCLEOTIDE SEQUENCE [LARGE SCALE GENOMIC DNA]</scope>
    <source>
        <strain evidence="3 4">ATCC 200175</strain>
    </source>
</reference>
<feature type="compositionally biased region" description="Basic residues" evidence="1">
    <location>
        <begin position="800"/>
        <end position="811"/>
    </location>
</feature>
<feature type="compositionally biased region" description="Basic and acidic residues" evidence="1">
    <location>
        <begin position="1081"/>
        <end position="1090"/>
    </location>
</feature>
<feature type="compositionally biased region" description="Pro residues" evidence="1">
    <location>
        <begin position="1050"/>
        <end position="1062"/>
    </location>
</feature>
<organism evidence="3 4">
    <name type="scientific">Paxillus involutus ATCC 200175</name>
    <dbReference type="NCBI Taxonomy" id="664439"/>
    <lineage>
        <taxon>Eukaryota</taxon>
        <taxon>Fungi</taxon>
        <taxon>Dikarya</taxon>
        <taxon>Basidiomycota</taxon>
        <taxon>Agaricomycotina</taxon>
        <taxon>Agaricomycetes</taxon>
        <taxon>Agaricomycetidae</taxon>
        <taxon>Boletales</taxon>
        <taxon>Paxilineae</taxon>
        <taxon>Paxillaceae</taxon>
        <taxon>Paxillus</taxon>
    </lineage>
</organism>